<dbReference type="Gene3D" id="3.40.50.300">
    <property type="entry name" value="P-loop containing nucleotide triphosphate hydrolases"/>
    <property type="match status" value="1"/>
</dbReference>
<evidence type="ECO:0000313" key="1">
    <source>
        <dbReference type="EMBL" id="RXF70516.1"/>
    </source>
</evidence>
<evidence type="ECO:0000313" key="2">
    <source>
        <dbReference type="Proteomes" id="UP000290848"/>
    </source>
</evidence>
<proteinExistence type="predicted"/>
<accession>A0A4Q0MCJ2</accession>
<dbReference type="InterPro" id="IPR027417">
    <property type="entry name" value="P-loop_NTPase"/>
</dbReference>
<sequence length="90" mass="9876">MASEKPLNSQLRLRVFAGPNGSGKSTVIKSIRESESSGRLIDLGTYVNADDIACSLADDEFSFETYDLKPISQEFFDFAEKSGLISSQFT</sequence>
<protein>
    <submittedName>
        <fullName evidence="1">Uncharacterized protein</fullName>
    </submittedName>
</protein>
<dbReference type="AlphaFoldDB" id="A0A4Q0MCJ2"/>
<name>A0A4Q0MCJ2_9SPHI</name>
<dbReference type="RefSeq" id="WP_128768821.1">
    <property type="nucleotide sequence ID" value="NZ_RXOC01000004.1"/>
</dbReference>
<reference evidence="1 2" key="1">
    <citation type="submission" date="2018-12" db="EMBL/GenBank/DDBJ databases">
        <title>The Draft Genome Sequence of the Soil Bacterium Pedobacter tournemirensis R1.</title>
        <authorList>
            <person name="He J."/>
        </authorList>
    </citation>
    <scope>NUCLEOTIDE SEQUENCE [LARGE SCALE GENOMIC DNA]</scope>
    <source>
        <strain evidence="1 2">R1</strain>
    </source>
</reference>
<gene>
    <name evidence="1" type="ORF">EKH83_07690</name>
</gene>
<dbReference type="SUPFAM" id="SSF52540">
    <property type="entry name" value="P-loop containing nucleoside triphosphate hydrolases"/>
    <property type="match status" value="1"/>
</dbReference>
<dbReference type="EMBL" id="RXOC01000004">
    <property type="protein sequence ID" value="RXF70516.1"/>
    <property type="molecule type" value="Genomic_DNA"/>
</dbReference>
<organism evidence="1 2">
    <name type="scientific">Arcticibacter tournemirensis</name>
    <dbReference type="NCBI Taxonomy" id="699437"/>
    <lineage>
        <taxon>Bacteria</taxon>
        <taxon>Pseudomonadati</taxon>
        <taxon>Bacteroidota</taxon>
        <taxon>Sphingobacteriia</taxon>
        <taxon>Sphingobacteriales</taxon>
        <taxon>Sphingobacteriaceae</taxon>
        <taxon>Arcticibacter</taxon>
    </lineage>
</organism>
<dbReference type="Proteomes" id="UP000290848">
    <property type="component" value="Unassembled WGS sequence"/>
</dbReference>
<comment type="caution">
    <text evidence="1">The sequence shown here is derived from an EMBL/GenBank/DDBJ whole genome shotgun (WGS) entry which is preliminary data.</text>
</comment>